<accession>A0A7Y9C6N4</accession>
<proteinExistence type="predicted"/>
<protein>
    <submittedName>
        <fullName evidence="1">Uncharacterized protein</fullName>
    </submittedName>
</protein>
<name>A0A7Y9C6N4_9FLAO</name>
<dbReference type="EMBL" id="JACBJI010000002">
    <property type="protein sequence ID" value="NYA70563.1"/>
    <property type="molecule type" value="Genomic_DNA"/>
</dbReference>
<gene>
    <name evidence="1" type="ORF">HZF10_06500</name>
</gene>
<comment type="caution">
    <text evidence="1">The sequence shown here is derived from an EMBL/GenBank/DDBJ whole genome shotgun (WGS) entry which is preliminary data.</text>
</comment>
<evidence type="ECO:0000313" key="2">
    <source>
        <dbReference type="Proteomes" id="UP000535020"/>
    </source>
</evidence>
<dbReference type="AlphaFoldDB" id="A0A7Y9C6N4"/>
<sequence>MACGVAAHERAYFALGRDFPDPVVAVIHHVKGARTVHADAEDVPEFGGGPGRVEIAVAASGERGGHLCLRRMEEKQQQKREGKTFHRIFICTQR</sequence>
<keyword evidence="2" id="KW-1185">Reference proteome</keyword>
<organism evidence="1 2">
    <name type="scientific">Flavobacterium agri</name>
    <dbReference type="NCBI Taxonomy" id="2743471"/>
    <lineage>
        <taxon>Bacteria</taxon>
        <taxon>Pseudomonadati</taxon>
        <taxon>Bacteroidota</taxon>
        <taxon>Flavobacteriia</taxon>
        <taxon>Flavobacteriales</taxon>
        <taxon>Flavobacteriaceae</taxon>
        <taxon>Flavobacterium</taxon>
    </lineage>
</organism>
<reference evidence="1 2" key="1">
    <citation type="submission" date="2020-07" db="EMBL/GenBank/DDBJ databases">
        <authorList>
            <person name="Sun Q."/>
        </authorList>
    </citation>
    <scope>NUCLEOTIDE SEQUENCE [LARGE SCALE GENOMIC DNA]</scope>
    <source>
        <strain evidence="1 2">MAH-1</strain>
    </source>
</reference>
<dbReference type="Proteomes" id="UP000535020">
    <property type="component" value="Unassembled WGS sequence"/>
</dbReference>
<evidence type="ECO:0000313" key="1">
    <source>
        <dbReference type="EMBL" id="NYA70563.1"/>
    </source>
</evidence>